<dbReference type="EMBL" id="MLAK01000993">
    <property type="protein sequence ID" value="OHS99675.1"/>
    <property type="molecule type" value="Genomic_DNA"/>
</dbReference>
<dbReference type="GeneID" id="94828915"/>
<dbReference type="Pfam" id="PF00498">
    <property type="entry name" value="FHA"/>
    <property type="match status" value="1"/>
</dbReference>
<dbReference type="GO" id="GO:0045944">
    <property type="term" value="P:positive regulation of transcription by RNA polymerase II"/>
    <property type="evidence" value="ECO:0007669"/>
    <property type="project" value="TreeGrafter"/>
</dbReference>
<dbReference type="InterPro" id="IPR037912">
    <property type="entry name" value="MCRS1"/>
</dbReference>
<feature type="domain" description="FHA" evidence="1">
    <location>
        <begin position="265"/>
        <end position="311"/>
    </location>
</feature>
<evidence type="ECO:0000313" key="3">
    <source>
        <dbReference type="Proteomes" id="UP000179807"/>
    </source>
</evidence>
<dbReference type="GO" id="GO:0002151">
    <property type="term" value="F:G-quadruplex RNA binding"/>
    <property type="evidence" value="ECO:0007669"/>
    <property type="project" value="InterPro"/>
</dbReference>
<dbReference type="InterPro" id="IPR000253">
    <property type="entry name" value="FHA_dom"/>
</dbReference>
<dbReference type="RefSeq" id="XP_068352812.1">
    <property type="nucleotide sequence ID" value="XM_068494211.1"/>
</dbReference>
<dbReference type="PANTHER" id="PTHR13233:SF0">
    <property type="entry name" value="MICROSPHERULE PROTEIN 1"/>
    <property type="match status" value="1"/>
</dbReference>
<accession>A0A1J4JQ80</accession>
<proteinExistence type="predicted"/>
<protein>
    <recommendedName>
        <fullName evidence="1">FHA domain-containing protein</fullName>
    </recommendedName>
</protein>
<dbReference type="PANTHER" id="PTHR13233">
    <property type="entry name" value="MICROSPHERULE PROTEIN 1"/>
    <property type="match status" value="1"/>
</dbReference>
<dbReference type="VEuPathDB" id="TrichDB:TRFO_08312"/>
<gene>
    <name evidence="2" type="ORF">TRFO_08312</name>
</gene>
<name>A0A1J4JQ80_9EUKA</name>
<dbReference type="SUPFAM" id="SSF49879">
    <property type="entry name" value="SMAD/FHA domain"/>
    <property type="match status" value="1"/>
</dbReference>
<dbReference type="Proteomes" id="UP000179807">
    <property type="component" value="Unassembled WGS sequence"/>
</dbReference>
<evidence type="ECO:0000259" key="1">
    <source>
        <dbReference type="PROSITE" id="PS50006"/>
    </source>
</evidence>
<sequence length="363" mass="41698">MNDKPDPRSRGGWLAKDDQIVFYIFGVCPFLDIKQYLRLMPNKSPADIYHRFIEIMNNPTLQKRLLNEYGNNIIYKSSLKFSETENYVISKIAEESPKNCTKFIASYPYLFNPTRPPLTVTKAVTRMKQENNSISERNKKFTNFVESIHKKATLFEAMNSIKSKSSINSLISNNISNITHINTIRAIDGMSTIVDSLPSIDEPPKPRKKLSSTTPAILRDTVSSVPKGTRTLEDYEAYIYSQFQDNDLSALFGYLDIHRITKTQVYIGRSSPKIKSDIDLAPYNMQTVCRQHCIISFCSDTKFYLTVLGRDVIINSQLFYKGQIIQLKNRDMIDIGGVPLMFIENPRFRKKLDELNLLDNEIV</sequence>
<dbReference type="GO" id="GO:0044545">
    <property type="term" value="C:NSL complex"/>
    <property type="evidence" value="ECO:0007669"/>
    <property type="project" value="TreeGrafter"/>
</dbReference>
<comment type="caution">
    <text evidence="2">The sequence shown here is derived from an EMBL/GenBank/DDBJ whole genome shotgun (WGS) entry which is preliminary data.</text>
</comment>
<reference evidence="2" key="1">
    <citation type="submission" date="2016-10" db="EMBL/GenBank/DDBJ databases">
        <authorList>
            <person name="Benchimol M."/>
            <person name="Almeida L.G."/>
            <person name="Vasconcelos A.T."/>
            <person name="Perreira-Neves A."/>
            <person name="Rosa I.A."/>
            <person name="Tasca T."/>
            <person name="Bogo M.R."/>
            <person name="de Souza W."/>
        </authorList>
    </citation>
    <scope>NUCLEOTIDE SEQUENCE [LARGE SCALE GENOMIC DNA]</scope>
    <source>
        <strain evidence="2">K</strain>
    </source>
</reference>
<dbReference type="GO" id="GO:0071339">
    <property type="term" value="C:MLL1 complex"/>
    <property type="evidence" value="ECO:0007669"/>
    <property type="project" value="InterPro"/>
</dbReference>
<dbReference type="InterPro" id="IPR008984">
    <property type="entry name" value="SMAD_FHA_dom_sf"/>
</dbReference>
<dbReference type="PROSITE" id="PS50006">
    <property type="entry name" value="FHA_DOMAIN"/>
    <property type="match status" value="1"/>
</dbReference>
<organism evidence="2 3">
    <name type="scientific">Tritrichomonas foetus</name>
    <dbReference type="NCBI Taxonomy" id="1144522"/>
    <lineage>
        <taxon>Eukaryota</taxon>
        <taxon>Metamonada</taxon>
        <taxon>Parabasalia</taxon>
        <taxon>Tritrichomonadida</taxon>
        <taxon>Tritrichomonadidae</taxon>
        <taxon>Tritrichomonas</taxon>
    </lineage>
</organism>
<evidence type="ECO:0000313" key="2">
    <source>
        <dbReference type="EMBL" id="OHS99675.1"/>
    </source>
</evidence>
<dbReference type="AlphaFoldDB" id="A0A1J4JQ80"/>
<keyword evidence="3" id="KW-1185">Reference proteome</keyword>
<dbReference type="Gene3D" id="2.60.200.20">
    <property type="match status" value="1"/>
</dbReference>
<dbReference type="GO" id="GO:0031011">
    <property type="term" value="C:Ino80 complex"/>
    <property type="evidence" value="ECO:0007669"/>
    <property type="project" value="InterPro"/>
</dbReference>
<dbReference type="OrthoDB" id="5954824at2759"/>